<proteinExistence type="inferred from homology"/>
<dbReference type="PANTHER" id="PTHR43248:SF25">
    <property type="entry name" value="AB HYDROLASE-1 DOMAIN-CONTAINING PROTEIN-RELATED"/>
    <property type="match status" value="1"/>
</dbReference>
<evidence type="ECO:0000256" key="2">
    <source>
        <dbReference type="ARBA" id="ARBA00022801"/>
    </source>
</evidence>
<comment type="similarity">
    <text evidence="1">Belongs to the peptidase S33 family.</text>
</comment>
<evidence type="ECO:0000313" key="7">
    <source>
        <dbReference type="Proteomes" id="UP000647172"/>
    </source>
</evidence>
<dbReference type="InterPro" id="IPR029058">
    <property type="entry name" value="AB_hydrolase_fold"/>
</dbReference>
<accession>A0A919JLM0</accession>
<dbReference type="Pfam" id="PF08386">
    <property type="entry name" value="Abhydrolase_4"/>
    <property type="match status" value="1"/>
</dbReference>
<protein>
    <submittedName>
        <fullName evidence="6">Peptidase</fullName>
    </submittedName>
</protein>
<dbReference type="PANTHER" id="PTHR43248">
    <property type="entry name" value="2-SUCCINYL-6-HYDROXY-2,4-CYCLOHEXADIENE-1-CARBOXYLATE SYNTHASE"/>
    <property type="match status" value="1"/>
</dbReference>
<evidence type="ECO:0000313" key="6">
    <source>
        <dbReference type="EMBL" id="GIE52826.1"/>
    </source>
</evidence>
<evidence type="ECO:0000259" key="5">
    <source>
        <dbReference type="Pfam" id="PF08386"/>
    </source>
</evidence>
<dbReference type="InterPro" id="IPR013595">
    <property type="entry name" value="Pept_S33_TAP-like_C"/>
</dbReference>
<sequence>MALSFYDPPDRSTLAAVTVRKAVRMPSSASRLAIAGVAGVVLATGAVVPAAAATPQTVTPVSAVPLLAAKKNATTSAKERKRVDSVKTPKLGWYKCYQTAECATVRLPLDYDKPKGATTEIAVLRVKARDQKHKIGSLFLNPGGPGGSGTSIALNAPLFLSDPLLDRFDIVGVDPRGIASSENVKCFKSTKAQTQAYAGLNVAFPYGKTQEKAYIKSATTVAKACSTTGKKIAGAMSTAEVVRDMDVLRRAVGDKKLTYLGFSYGTAIGQYYANMFPDRFRALVVDGVIDPVSWTGTSKTKNQIQDERMHSADGAYKALREILQRCDKAGEKYCSFAAGDPVKNFETIAQKLRAKPLVVTDEFGTYTITYADFVGGILGSLYDVYAGESVADLSSQLWTLLAAPAATSADKAVAKKAVIERIKEARNRRPARDFPYDNGFEAFSGVMCTDGLHPKDAASWPAATAKADKRAPYFGRAWAWGSVQCARNSWTVRDEDAYTGPFNRRTAAPVLVVGSQWDPATNYEEAVSSAKLLPNSRLLSSTNWGHTAYGTSACATNAIDTYLLKATLPAKGKVCQGEVQPFTEPLEAPDKPEEMSTMRADQSKQLPPVADLIPTSILNGTR</sequence>
<keyword evidence="2" id="KW-0378">Hydrolase</keyword>
<feature type="domain" description="Peptidase S33 tripeptidyl aminopeptidase-like C-terminal" evidence="5">
    <location>
        <begin position="471"/>
        <end position="575"/>
    </location>
</feature>
<reference evidence="6" key="1">
    <citation type="submission" date="2021-01" db="EMBL/GenBank/DDBJ databases">
        <title>Whole genome shotgun sequence of Actinoplanes nipponensis NBRC 14063.</title>
        <authorList>
            <person name="Komaki H."/>
            <person name="Tamura T."/>
        </authorList>
    </citation>
    <scope>NUCLEOTIDE SEQUENCE</scope>
    <source>
        <strain evidence="6">NBRC 14063</strain>
    </source>
</reference>
<dbReference type="InterPro" id="IPR000073">
    <property type="entry name" value="AB_hydrolase_1"/>
</dbReference>
<evidence type="ECO:0000256" key="3">
    <source>
        <dbReference type="SAM" id="MobiDB-lite"/>
    </source>
</evidence>
<gene>
    <name evidence="6" type="ORF">Ani05nite_63600</name>
</gene>
<evidence type="ECO:0000256" key="1">
    <source>
        <dbReference type="ARBA" id="ARBA00010088"/>
    </source>
</evidence>
<feature type="region of interest" description="Disordered" evidence="3">
    <location>
        <begin position="583"/>
        <end position="622"/>
    </location>
</feature>
<name>A0A919JLM0_9ACTN</name>
<evidence type="ECO:0000259" key="4">
    <source>
        <dbReference type="Pfam" id="PF00561"/>
    </source>
</evidence>
<dbReference type="Proteomes" id="UP000647172">
    <property type="component" value="Unassembled WGS sequence"/>
</dbReference>
<feature type="domain" description="AB hydrolase-1" evidence="4">
    <location>
        <begin position="138"/>
        <end position="292"/>
    </location>
</feature>
<organism evidence="6 7">
    <name type="scientific">Actinoplanes nipponensis</name>
    <dbReference type="NCBI Taxonomy" id="135950"/>
    <lineage>
        <taxon>Bacteria</taxon>
        <taxon>Bacillati</taxon>
        <taxon>Actinomycetota</taxon>
        <taxon>Actinomycetes</taxon>
        <taxon>Micromonosporales</taxon>
        <taxon>Micromonosporaceae</taxon>
        <taxon>Actinoplanes</taxon>
    </lineage>
</organism>
<dbReference type="SUPFAM" id="SSF53474">
    <property type="entry name" value="alpha/beta-Hydrolases"/>
    <property type="match status" value="1"/>
</dbReference>
<comment type="caution">
    <text evidence="6">The sequence shown here is derived from an EMBL/GenBank/DDBJ whole genome shotgun (WGS) entry which is preliminary data.</text>
</comment>
<dbReference type="AlphaFoldDB" id="A0A919JLM0"/>
<dbReference type="EMBL" id="BOMQ01000075">
    <property type="protein sequence ID" value="GIE52826.1"/>
    <property type="molecule type" value="Genomic_DNA"/>
</dbReference>
<keyword evidence="7" id="KW-1185">Reference proteome</keyword>
<dbReference type="Pfam" id="PF00561">
    <property type="entry name" value="Abhydrolase_1"/>
    <property type="match status" value="1"/>
</dbReference>
<dbReference type="InterPro" id="IPR051601">
    <property type="entry name" value="Serine_prot/Carboxylest_S33"/>
</dbReference>
<dbReference type="GO" id="GO:0016787">
    <property type="term" value="F:hydrolase activity"/>
    <property type="evidence" value="ECO:0007669"/>
    <property type="project" value="UniProtKB-KW"/>
</dbReference>
<dbReference type="Gene3D" id="3.40.50.1820">
    <property type="entry name" value="alpha/beta hydrolase"/>
    <property type="match status" value="1"/>
</dbReference>